<evidence type="ECO:0000313" key="2">
    <source>
        <dbReference type="EMBL" id="MBZ4040001.1"/>
    </source>
</evidence>
<proteinExistence type="predicted"/>
<dbReference type="Proteomes" id="UP001430954">
    <property type="component" value="Unassembled WGS sequence"/>
</dbReference>
<evidence type="ECO:0008006" key="4">
    <source>
        <dbReference type="Google" id="ProtNLM"/>
    </source>
</evidence>
<gene>
    <name evidence="2" type="ORF">K6753_10720</name>
</gene>
<sequence>MRHRRFKLVTWLVVWAAVLQPALAAASYRHALQCAAHGGLDTPAPTHASAANAMPPGHAHVASVDRHAGEDGAVDSAAQECECQACLALSSPDLVHSRGASLHDAVLVLPVAPAWKPGVLPTRGYPCGLGSRGPPRRA</sequence>
<name>A0ABS7T7Y2_9GAMM</name>
<organism evidence="2 3">
    <name type="scientific">Novilysobacter selenitireducens</name>
    <dbReference type="NCBI Taxonomy" id="2872639"/>
    <lineage>
        <taxon>Bacteria</taxon>
        <taxon>Pseudomonadati</taxon>
        <taxon>Pseudomonadota</taxon>
        <taxon>Gammaproteobacteria</taxon>
        <taxon>Lysobacterales</taxon>
        <taxon>Lysobacteraceae</taxon>
        <taxon>Novilysobacter</taxon>
    </lineage>
</organism>
<accession>A0ABS7T7Y2</accession>
<evidence type="ECO:0000256" key="1">
    <source>
        <dbReference type="SAM" id="SignalP"/>
    </source>
</evidence>
<keyword evidence="1" id="KW-0732">Signal</keyword>
<dbReference type="EMBL" id="JAINZW010000004">
    <property type="protein sequence ID" value="MBZ4040001.1"/>
    <property type="molecule type" value="Genomic_DNA"/>
</dbReference>
<keyword evidence="3" id="KW-1185">Reference proteome</keyword>
<evidence type="ECO:0000313" key="3">
    <source>
        <dbReference type="Proteomes" id="UP001430954"/>
    </source>
</evidence>
<feature type="chain" id="PRO_5046662199" description="DUF2946 domain-containing protein" evidence="1">
    <location>
        <begin position="25"/>
        <end position="138"/>
    </location>
</feature>
<feature type="signal peptide" evidence="1">
    <location>
        <begin position="1"/>
        <end position="24"/>
    </location>
</feature>
<dbReference type="RefSeq" id="WP_223676435.1">
    <property type="nucleotide sequence ID" value="NZ_JAINZW010000004.1"/>
</dbReference>
<reference evidence="2 3" key="1">
    <citation type="submission" date="2021-09" db="EMBL/GenBank/DDBJ databases">
        <title>Lysobacter sp. 13A isolated from the river sediment.</title>
        <authorList>
            <person name="Liu H."/>
            <person name="Li S."/>
            <person name="Mao S."/>
        </authorList>
    </citation>
    <scope>NUCLEOTIDE SEQUENCE [LARGE SCALE GENOMIC DNA]</scope>
    <source>
        <strain evidence="2 3">13A</strain>
    </source>
</reference>
<protein>
    <recommendedName>
        <fullName evidence="4">DUF2946 domain-containing protein</fullName>
    </recommendedName>
</protein>
<comment type="caution">
    <text evidence="2">The sequence shown here is derived from an EMBL/GenBank/DDBJ whole genome shotgun (WGS) entry which is preliminary data.</text>
</comment>